<feature type="transmembrane region" description="Helical" evidence="3">
    <location>
        <begin position="223"/>
        <end position="244"/>
    </location>
</feature>
<comment type="caution">
    <text evidence="5">The sequence shown here is derived from an EMBL/GenBank/DDBJ whole genome shotgun (WGS) entry which is preliminary data.</text>
</comment>
<gene>
    <name evidence="5" type="ORF">J2T60_002245</name>
</gene>
<reference evidence="5 6" key="1">
    <citation type="submission" date="2022-03" db="EMBL/GenBank/DDBJ databases">
        <title>Genomic Encyclopedia of Type Strains, Phase III (KMG-III): the genomes of soil and plant-associated and newly described type strains.</title>
        <authorList>
            <person name="Whitman W."/>
        </authorList>
    </citation>
    <scope>NUCLEOTIDE SEQUENCE [LARGE SCALE GENOMIC DNA]</scope>
    <source>
        <strain evidence="5 6">BSker1</strain>
    </source>
</reference>
<evidence type="ECO:0000256" key="1">
    <source>
        <dbReference type="ARBA" id="ARBA00022729"/>
    </source>
</evidence>
<proteinExistence type="predicted"/>
<dbReference type="Gene3D" id="2.30.30.40">
    <property type="entry name" value="SH3 Domains"/>
    <property type="match status" value="1"/>
</dbReference>
<accession>A0ABT1GBE2</accession>
<dbReference type="EMBL" id="JALJYF010000002">
    <property type="protein sequence ID" value="MCP1728245.1"/>
    <property type="molecule type" value="Genomic_DNA"/>
</dbReference>
<dbReference type="Gene3D" id="1.10.287.1490">
    <property type="match status" value="1"/>
</dbReference>
<keyword evidence="3" id="KW-1133">Transmembrane helix</keyword>
<dbReference type="NCBIfam" id="TIGR04211">
    <property type="entry name" value="SH3_and_anchor"/>
    <property type="match status" value="1"/>
</dbReference>
<feature type="region of interest" description="Disordered" evidence="2">
    <location>
        <begin position="108"/>
        <end position="132"/>
    </location>
</feature>
<evidence type="ECO:0000313" key="5">
    <source>
        <dbReference type="EMBL" id="MCP1728245.1"/>
    </source>
</evidence>
<dbReference type="InterPro" id="IPR016476">
    <property type="entry name" value="SH3_dom_pro"/>
</dbReference>
<keyword evidence="1 4" id="KW-0732">Signal</keyword>
<keyword evidence="3" id="KW-0812">Transmembrane</keyword>
<keyword evidence="6" id="KW-1185">Reference proteome</keyword>
<feature type="signal peptide" evidence="4">
    <location>
        <begin position="1"/>
        <end position="22"/>
    </location>
</feature>
<dbReference type="RefSeq" id="WP_253450002.1">
    <property type="nucleotide sequence ID" value="NZ_JALJYF010000002.1"/>
</dbReference>
<protein>
    <submittedName>
        <fullName evidence="5">SH3 domain protein</fullName>
    </submittedName>
</protein>
<evidence type="ECO:0000256" key="4">
    <source>
        <dbReference type="SAM" id="SignalP"/>
    </source>
</evidence>
<feature type="chain" id="PRO_5045366652" evidence="4">
    <location>
        <begin position="23"/>
        <end position="258"/>
    </location>
</feature>
<dbReference type="Proteomes" id="UP001523550">
    <property type="component" value="Unassembled WGS sequence"/>
</dbReference>
<sequence length="258" mass="28384">MRTVTHVSALLLSLMLALPLGAQVAEEDTEAAWVNDQLFLSLYPEPDSDSDRLTLLNSGDRLLRLGPVEDGFAEVETEDGTRGWVNEDFLVESPPARVRISEVESERDELADTVSNQAEELSSLRQTRDQLSAERDELRASLDQGEAEQAVLHQRIDELQQALDDSQDSDSLVILDTRTTLDLPEHLDTTVAGVDEAEASPASETHRPEETGQLGDRMGPVELGITGLVLLMVGLLGGLVGYLWREKKIRQRFGGLSL</sequence>
<feature type="compositionally biased region" description="Polar residues" evidence="2">
    <location>
        <begin position="113"/>
        <end position="125"/>
    </location>
</feature>
<feature type="region of interest" description="Disordered" evidence="2">
    <location>
        <begin position="196"/>
        <end position="218"/>
    </location>
</feature>
<evidence type="ECO:0000256" key="2">
    <source>
        <dbReference type="SAM" id="MobiDB-lite"/>
    </source>
</evidence>
<evidence type="ECO:0000313" key="6">
    <source>
        <dbReference type="Proteomes" id="UP001523550"/>
    </source>
</evidence>
<evidence type="ECO:0000256" key="3">
    <source>
        <dbReference type="SAM" id="Phobius"/>
    </source>
</evidence>
<keyword evidence="3" id="KW-0472">Membrane</keyword>
<organism evidence="5 6">
    <name type="scientific">Natronospira proteinivora</name>
    <dbReference type="NCBI Taxonomy" id="1807133"/>
    <lineage>
        <taxon>Bacteria</taxon>
        <taxon>Pseudomonadati</taxon>
        <taxon>Pseudomonadota</taxon>
        <taxon>Gammaproteobacteria</taxon>
        <taxon>Natronospirales</taxon>
        <taxon>Natronospiraceae</taxon>
        <taxon>Natronospira</taxon>
    </lineage>
</organism>
<name>A0ABT1GBE2_9GAMM</name>